<proteinExistence type="predicted"/>
<evidence type="ECO:0000313" key="1">
    <source>
        <dbReference type="EMBL" id="QDV86155.1"/>
    </source>
</evidence>
<sequence>MSGFYSDLENQIGPPNAQIDKEWLSLLKKELERNGIEVLDSDKWKLYRSRENSVDFVHIVHVRGDEIVGLYEHRPSSEIIAD</sequence>
<name>A0ABX5XYZ7_9BACT</name>
<accession>A0ABX5XYZ7</accession>
<organism evidence="1 2">
    <name type="scientific">Stieleria magnilauensis</name>
    <dbReference type="NCBI Taxonomy" id="2527963"/>
    <lineage>
        <taxon>Bacteria</taxon>
        <taxon>Pseudomonadati</taxon>
        <taxon>Planctomycetota</taxon>
        <taxon>Planctomycetia</taxon>
        <taxon>Pirellulales</taxon>
        <taxon>Pirellulaceae</taxon>
        <taxon>Stieleria</taxon>
    </lineage>
</organism>
<dbReference type="Proteomes" id="UP000318081">
    <property type="component" value="Chromosome"/>
</dbReference>
<evidence type="ECO:0000313" key="2">
    <source>
        <dbReference type="Proteomes" id="UP000318081"/>
    </source>
</evidence>
<dbReference type="EMBL" id="CP036432">
    <property type="protein sequence ID" value="QDV86155.1"/>
    <property type="molecule type" value="Genomic_DNA"/>
</dbReference>
<protein>
    <submittedName>
        <fullName evidence="1">Uncharacterized protein</fullName>
    </submittedName>
</protein>
<gene>
    <name evidence="1" type="ORF">TBK1r_51730</name>
</gene>
<keyword evidence="2" id="KW-1185">Reference proteome</keyword>
<reference evidence="1 2" key="1">
    <citation type="submission" date="2019-02" db="EMBL/GenBank/DDBJ databases">
        <title>Deep-cultivation of Planctomycetes and their phenomic and genomic characterization uncovers novel biology.</title>
        <authorList>
            <person name="Wiegand S."/>
            <person name="Jogler M."/>
            <person name="Boedeker C."/>
            <person name="Pinto D."/>
            <person name="Vollmers J."/>
            <person name="Rivas-Marin E."/>
            <person name="Kohn T."/>
            <person name="Peeters S.H."/>
            <person name="Heuer A."/>
            <person name="Rast P."/>
            <person name="Oberbeckmann S."/>
            <person name="Bunk B."/>
            <person name="Jeske O."/>
            <person name="Meyerdierks A."/>
            <person name="Storesund J.E."/>
            <person name="Kallscheuer N."/>
            <person name="Luecker S."/>
            <person name="Lage O.M."/>
            <person name="Pohl T."/>
            <person name="Merkel B.J."/>
            <person name="Hornburger P."/>
            <person name="Mueller R.-W."/>
            <person name="Bruemmer F."/>
            <person name="Labrenz M."/>
            <person name="Spormann A.M."/>
            <person name="Op den Camp H."/>
            <person name="Overmann J."/>
            <person name="Amann R."/>
            <person name="Jetten M.S.M."/>
            <person name="Mascher T."/>
            <person name="Medema M.H."/>
            <person name="Devos D.P."/>
            <person name="Kaster A.-K."/>
            <person name="Ovreas L."/>
            <person name="Rohde M."/>
            <person name="Galperin M.Y."/>
            <person name="Jogler C."/>
        </authorList>
    </citation>
    <scope>NUCLEOTIDE SEQUENCE [LARGE SCALE GENOMIC DNA]</scope>
    <source>
        <strain evidence="1 2">TBK1r</strain>
    </source>
</reference>